<evidence type="ECO:0000313" key="2">
    <source>
        <dbReference type="EnsemblMetazoa" id="XP_012058779.1"/>
    </source>
</evidence>
<feature type="compositionally biased region" description="Basic residues" evidence="1">
    <location>
        <begin position="64"/>
        <end position="81"/>
    </location>
</feature>
<dbReference type="AlphaFoldDB" id="A0A158NMM1"/>
<dbReference type="STRING" id="12957.A0A158NMM1"/>
<dbReference type="EMBL" id="ADTU01020583">
    <property type="status" value="NOT_ANNOTATED_CDS"/>
    <property type="molecule type" value="Genomic_DNA"/>
</dbReference>
<protein>
    <recommendedName>
        <fullName evidence="4">BEN domain-containing protein</fullName>
    </recommendedName>
</protein>
<keyword evidence="3" id="KW-1185">Reference proteome</keyword>
<feature type="compositionally biased region" description="Basic and acidic residues" evidence="1">
    <location>
        <begin position="83"/>
        <end position="105"/>
    </location>
</feature>
<dbReference type="OrthoDB" id="7553767at2759"/>
<reference evidence="2" key="2">
    <citation type="submission" date="2016-04" db="UniProtKB">
        <authorList>
            <consortium name="EnsemblMetazoa"/>
        </authorList>
    </citation>
    <scope>IDENTIFICATION</scope>
</reference>
<dbReference type="KEGG" id="acep:105621954"/>
<dbReference type="Proteomes" id="UP000005205">
    <property type="component" value="Unassembled WGS sequence"/>
</dbReference>
<reference evidence="3" key="1">
    <citation type="journal article" date="2011" name="PLoS Genet.">
        <title>The genome sequence of the leaf-cutter ant Atta cephalotes reveals insights into its obligate symbiotic lifestyle.</title>
        <authorList>
            <person name="Suen G."/>
            <person name="Teiling C."/>
            <person name="Li L."/>
            <person name="Holt C."/>
            <person name="Abouheif E."/>
            <person name="Bornberg-Bauer E."/>
            <person name="Bouffard P."/>
            <person name="Caldera E.J."/>
            <person name="Cash E."/>
            <person name="Cavanaugh A."/>
            <person name="Denas O."/>
            <person name="Elhaik E."/>
            <person name="Fave M.J."/>
            <person name="Gadau J."/>
            <person name="Gibson J.D."/>
            <person name="Graur D."/>
            <person name="Grubbs K.J."/>
            <person name="Hagen D.E."/>
            <person name="Harkins T.T."/>
            <person name="Helmkampf M."/>
            <person name="Hu H."/>
            <person name="Johnson B.R."/>
            <person name="Kim J."/>
            <person name="Marsh S.E."/>
            <person name="Moeller J.A."/>
            <person name="Munoz-Torres M.C."/>
            <person name="Murphy M.C."/>
            <person name="Naughton M.C."/>
            <person name="Nigam S."/>
            <person name="Overson R."/>
            <person name="Rajakumar R."/>
            <person name="Reese J.T."/>
            <person name="Scott J.J."/>
            <person name="Smith C.R."/>
            <person name="Tao S."/>
            <person name="Tsutsui N.D."/>
            <person name="Viljakainen L."/>
            <person name="Wissler L."/>
            <person name="Yandell M.D."/>
            <person name="Zimmer F."/>
            <person name="Taylor J."/>
            <person name="Slater S.C."/>
            <person name="Clifton S.W."/>
            <person name="Warren W.C."/>
            <person name="Elsik C.G."/>
            <person name="Smith C.D."/>
            <person name="Weinstock G.M."/>
            <person name="Gerardo N.M."/>
            <person name="Currie C.R."/>
        </authorList>
    </citation>
    <scope>NUCLEOTIDE SEQUENCE [LARGE SCALE GENOMIC DNA]</scope>
</reference>
<dbReference type="InParanoid" id="A0A158NMM1"/>
<gene>
    <name evidence="2" type="primary">105621954</name>
</gene>
<name>A0A158NMM1_ATTCE</name>
<accession>A0A158NMM1</accession>
<dbReference type="EnsemblMetazoa" id="XM_012203389.1">
    <property type="protein sequence ID" value="XP_012058779.1"/>
    <property type="gene ID" value="LOC105621954"/>
</dbReference>
<evidence type="ECO:0008006" key="4">
    <source>
        <dbReference type="Google" id="ProtNLM"/>
    </source>
</evidence>
<organism evidence="2 3">
    <name type="scientific">Atta cephalotes</name>
    <name type="common">Leafcutter ant</name>
    <dbReference type="NCBI Taxonomy" id="12957"/>
    <lineage>
        <taxon>Eukaryota</taxon>
        <taxon>Metazoa</taxon>
        <taxon>Ecdysozoa</taxon>
        <taxon>Arthropoda</taxon>
        <taxon>Hexapoda</taxon>
        <taxon>Insecta</taxon>
        <taxon>Pterygota</taxon>
        <taxon>Neoptera</taxon>
        <taxon>Endopterygota</taxon>
        <taxon>Hymenoptera</taxon>
        <taxon>Apocrita</taxon>
        <taxon>Aculeata</taxon>
        <taxon>Formicoidea</taxon>
        <taxon>Formicidae</taxon>
        <taxon>Myrmicinae</taxon>
        <taxon>Atta</taxon>
    </lineage>
</organism>
<evidence type="ECO:0000313" key="3">
    <source>
        <dbReference type="Proteomes" id="UP000005205"/>
    </source>
</evidence>
<sequence>FAYVGGFTLKEAINLCFKENFVDSRPLYNTRIIQAIYKSICRNRHFNKPSRFEFQNGMKEALRTAKKRYSSRTRSRAKINRKLWNDRKDESEDNRENEIKNENSK</sequence>
<feature type="region of interest" description="Disordered" evidence="1">
    <location>
        <begin position="64"/>
        <end position="105"/>
    </location>
</feature>
<evidence type="ECO:0000256" key="1">
    <source>
        <dbReference type="SAM" id="MobiDB-lite"/>
    </source>
</evidence>
<proteinExistence type="predicted"/>